<dbReference type="Gene3D" id="1.10.441.10">
    <property type="entry name" value="Phosphomannose Isomerase, domain 2"/>
    <property type="match status" value="1"/>
</dbReference>
<comment type="cofactor">
    <cofactor evidence="9 10">
        <name>Zn(2+)</name>
        <dbReference type="ChEBI" id="CHEBI:29105"/>
    </cofactor>
    <text evidence="9 10">Binds 1 zinc ion per subunit.</text>
</comment>
<evidence type="ECO:0000259" key="13">
    <source>
        <dbReference type="Pfam" id="PF20511"/>
    </source>
</evidence>
<name>T0QX13_SAPDV</name>
<dbReference type="InterPro" id="IPR046456">
    <property type="entry name" value="PMI_typeI_C"/>
</dbReference>
<dbReference type="PIRSF" id="PIRSF001480">
    <property type="entry name" value="Mannose-6-phosphate_isomerase"/>
    <property type="match status" value="1"/>
</dbReference>
<dbReference type="InterPro" id="IPR011051">
    <property type="entry name" value="RmlC_Cupin_sf"/>
</dbReference>
<dbReference type="PROSITE" id="PS00965">
    <property type="entry name" value="PMI_I_1"/>
    <property type="match status" value="1"/>
</dbReference>
<evidence type="ECO:0000256" key="2">
    <source>
        <dbReference type="ARBA" id="ARBA00004666"/>
    </source>
</evidence>
<keyword evidence="7 10" id="KW-0413">Isomerase</keyword>
<dbReference type="InterPro" id="IPR018050">
    <property type="entry name" value="Pmannose_isomerase-type1_CS"/>
</dbReference>
<gene>
    <name evidence="15" type="ORF">SDRG_04270</name>
</gene>
<dbReference type="GeneID" id="19944997"/>
<feature type="domain" description="Phosphomannose isomerase type I catalytic" evidence="13">
    <location>
        <begin position="1"/>
        <end position="143"/>
    </location>
</feature>
<dbReference type="NCBIfam" id="TIGR00218">
    <property type="entry name" value="manA"/>
    <property type="match status" value="1"/>
</dbReference>
<evidence type="ECO:0000256" key="7">
    <source>
        <dbReference type="ARBA" id="ARBA00023235"/>
    </source>
</evidence>
<dbReference type="PRINTS" id="PR00714">
    <property type="entry name" value="MAN6PISMRASE"/>
</dbReference>
<evidence type="ECO:0000256" key="6">
    <source>
        <dbReference type="ARBA" id="ARBA00022833"/>
    </source>
</evidence>
<dbReference type="VEuPathDB" id="FungiDB:SDRG_04270"/>
<evidence type="ECO:0000259" key="12">
    <source>
        <dbReference type="Pfam" id="PF01238"/>
    </source>
</evidence>
<dbReference type="OrthoDB" id="6605218at2759"/>
<organism evidence="15 16">
    <name type="scientific">Saprolegnia diclina (strain VS20)</name>
    <dbReference type="NCBI Taxonomy" id="1156394"/>
    <lineage>
        <taxon>Eukaryota</taxon>
        <taxon>Sar</taxon>
        <taxon>Stramenopiles</taxon>
        <taxon>Oomycota</taxon>
        <taxon>Saprolegniomycetes</taxon>
        <taxon>Saprolegniales</taxon>
        <taxon>Saprolegniaceae</taxon>
        <taxon>Saprolegnia</taxon>
    </lineage>
</organism>
<dbReference type="GO" id="GO:0009298">
    <property type="term" value="P:GDP-mannose biosynthetic process"/>
    <property type="evidence" value="ECO:0007669"/>
    <property type="project" value="UniProtKB-UniPathway"/>
</dbReference>
<dbReference type="InterPro" id="IPR016305">
    <property type="entry name" value="Mannose-6-P_Isomerase"/>
</dbReference>
<evidence type="ECO:0000256" key="8">
    <source>
        <dbReference type="PIRSR" id="PIRSR001480-1"/>
    </source>
</evidence>
<comment type="pathway">
    <text evidence="2">Nucleotide-sugar biosynthesis; GDP-alpha-D-mannose biosynthesis; alpha-D-mannose 1-phosphate from D-fructose 6-phosphate: step 1/2.</text>
</comment>
<accession>T0QX13</accession>
<dbReference type="EC" id="5.3.1.8" evidence="4 10"/>
<dbReference type="CDD" id="cd07011">
    <property type="entry name" value="cupin_PMI_type_I_N"/>
    <property type="match status" value="1"/>
</dbReference>
<evidence type="ECO:0000259" key="14">
    <source>
        <dbReference type="Pfam" id="PF20512"/>
    </source>
</evidence>
<feature type="binding site" evidence="9">
    <location>
        <position position="100"/>
    </location>
    <ligand>
        <name>Zn(2+)</name>
        <dbReference type="ChEBI" id="CHEBI:29105"/>
    </ligand>
</feature>
<dbReference type="AlphaFoldDB" id="T0QX13"/>
<feature type="binding site" evidence="9">
    <location>
        <position position="127"/>
    </location>
    <ligand>
        <name>Zn(2+)</name>
        <dbReference type="ChEBI" id="CHEBI:29105"/>
    </ligand>
</feature>
<feature type="domain" description="Phosphomannose isomerase type I C-terminal" evidence="12">
    <location>
        <begin position="313"/>
        <end position="352"/>
    </location>
</feature>
<dbReference type="GO" id="GO:0005975">
    <property type="term" value="P:carbohydrate metabolic process"/>
    <property type="evidence" value="ECO:0007669"/>
    <property type="project" value="InterPro"/>
</dbReference>
<dbReference type="InterPro" id="IPR001250">
    <property type="entry name" value="Man6P_Isoase-1"/>
</dbReference>
<feature type="domain" description="Phosphomannose isomerase type I helical insertion" evidence="14">
    <location>
        <begin position="172"/>
        <end position="236"/>
    </location>
</feature>
<proteinExistence type="inferred from homology"/>
<dbReference type="STRING" id="1156394.T0QX13"/>
<evidence type="ECO:0000313" key="16">
    <source>
        <dbReference type="Proteomes" id="UP000030762"/>
    </source>
</evidence>
<dbReference type="UniPathway" id="UPA00126">
    <property type="reaction ID" value="UER00423"/>
</dbReference>
<evidence type="ECO:0000256" key="5">
    <source>
        <dbReference type="ARBA" id="ARBA00022723"/>
    </source>
</evidence>
<keyword evidence="16" id="KW-1185">Reference proteome</keyword>
<dbReference type="InterPro" id="IPR046457">
    <property type="entry name" value="PMI_typeI_cat"/>
</dbReference>
<evidence type="ECO:0000256" key="9">
    <source>
        <dbReference type="PIRSR" id="PIRSR001480-2"/>
    </source>
</evidence>
<dbReference type="PANTHER" id="PTHR10309">
    <property type="entry name" value="MANNOSE-6-PHOSPHATE ISOMERASE"/>
    <property type="match status" value="1"/>
</dbReference>
<dbReference type="eggNOG" id="KOG2757">
    <property type="taxonomic scope" value="Eukaryota"/>
</dbReference>
<feature type="binding site" evidence="9">
    <location>
        <position position="255"/>
    </location>
    <ligand>
        <name>Zn(2+)</name>
        <dbReference type="ChEBI" id="CHEBI:29105"/>
    </ligand>
</feature>
<evidence type="ECO:0000313" key="15">
    <source>
        <dbReference type="EMBL" id="EQC38565.1"/>
    </source>
</evidence>
<evidence type="ECO:0000256" key="1">
    <source>
        <dbReference type="ARBA" id="ARBA00000757"/>
    </source>
</evidence>
<dbReference type="GO" id="GO:0008270">
    <property type="term" value="F:zinc ion binding"/>
    <property type="evidence" value="ECO:0007669"/>
    <property type="project" value="InterPro"/>
</dbReference>
<dbReference type="SUPFAM" id="SSF51182">
    <property type="entry name" value="RmlC-like cupins"/>
    <property type="match status" value="1"/>
</dbReference>
<dbReference type="PROSITE" id="PS00966">
    <property type="entry name" value="PMI_I_2"/>
    <property type="match status" value="1"/>
</dbReference>
<dbReference type="Gene3D" id="2.60.120.10">
    <property type="entry name" value="Jelly Rolls"/>
    <property type="match status" value="2"/>
</dbReference>
<dbReference type="Pfam" id="PF01238">
    <property type="entry name" value="PMI_typeI_C"/>
    <property type="match status" value="1"/>
</dbReference>
<evidence type="ECO:0000256" key="11">
    <source>
        <dbReference type="RuleBase" id="RU004189"/>
    </source>
</evidence>
<feature type="active site" evidence="8">
    <location>
        <position position="274"/>
    </location>
</feature>
<dbReference type="EMBL" id="JH767141">
    <property type="protein sequence ID" value="EQC38565.1"/>
    <property type="molecule type" value="Genomic_DNA"/>
</dbReference>
<dbReference type="PANTHER" id="PTHR10309:SF0">
    <property type="entry name" value="MANNOSE-6-PHOSPHATE ISOMERASE"/>
    <property type="match status" value="1"/>
</dbReference>
<dbReference type="InParanoid" id="T0QX13"/>
<evidence type="ECO:0000256" key="3">
    <source>
        <dbReference type="ARBA" id="ARBA00010772"/>
    </source>
</evidence>
<dbReference type="InterPro" id="IPR014710">
    <property type="entry name" value="RmlC-like_jellyroll"/>
</dbReference>
<reference evidence="15 16" key="1">
    <citation type="submission" date="2012-04" db="EMBL/GenBank/DDBJ databases">
        <title>The Genome Sequence of Saprolegnia declina VS20.</title>
        <authorList>
            <consortium name="The Broad Institute Genome Sequencing Platform"/>
            <person name="Russ C."/>
            <person name="Nusbaum C."/>
            <person name="Tyler B."/>
            <person name="van West P."/>
            <person name="Dieguez-Uribeondo J."/>
            <person name="de Bruijn I."/>
            <person name="Tripathy S."/>
            <person name="Jiang R."/>
            <person name="Young S.K."/>
            <person name="Zeng Q."/>
            <person name="Gargeya S."/>
            <person name="Fitzgerald M."/>
            <person name="Haas B."/>
            <person name="Abouelleil A."/>
            <person name="Alvarado L."/>
            <person name="Arachchi H.M."/>
            <person name="Berlin A."/>
            <person name="Chapman S.B."/>
            <person name="Goldberg J."/>
            <person name="Griggs A."/>
            <person name="Gujja S."/>
            <person name="Hansen M."/>
            <person name="Howarth C."/>
            <person name="Imamovic A."/>
            <person name="Larimer J."/>
            <person name="McCowen C."/>
            <person name="Montmayeur A."/>
            <person name="Murphy C."/>
            <person name="Neiman D."/>
            <person name="Pearson M."/>
            <person name="Priest M."/>
            <person name="Roberts A."/>
            <person name="Saif S."/>
            <person name="Shea T."/>
            <person name="Sisk P."/>
            <person name="Sykes S."/>
            <person name="Wortman J."/>
            <person name="Nusbaum C."/>
            <person name="Birren B."/>
        </authorList>
    </citation>
    <scope>NUCLEOTIDE SEQUENCE [LARGE SCALE GENOMIC DNA]</scope>
    <source>
        <strain evidence="15 16">VS20</strain>
    </source>
</reference>
<dbReference type="Proteomes" id="UP000030762">
    <property type="component" value="Unassembled WGS sequence"/>
</dbReference>
<dbReference type="GO" id="GO:0004476">
    <property type="term" value="F:mannose-6-phosphate isomerase activity"/>
    <property type="evidence" value="ECO:0007669"/>
    <property type="project" value="UniProtKB-EC"/>
</dbReference>
<sequence length="409" mass="45295">MYRLQCVAQQYAWGKKGSKSAVAALKSASEHTFKVQEDETYAELWMGTHPNGPSKIVGHDGTIELLSDWLQAHPEALGDIDGDIPYLFKVLSVNTALSIQAHPDKDTAEKLHAEFPLIYKDDNHKPEMAIAVNRFEALCRFRPIEKIVEHIQEVPELRALVDPEISNALIESHDRDTLRAFFQALVYCDHDEAIAQLANHRERLEAMDERTPLQKLVLRLNDQYPNDIGAFCPYLLNYLVMEPGDAVFLGANEPHAYLSGDCIECMACSDNVVRAGLTPKFIDKTTLCDMLTYEAGTPPIGQGTAIDAVLTEYTPPVPEFQVQRMDMAPLEHYTLAPATGPSILLVLSGQGYAHFSPTDDDDDDDALTSKLELSTGHVFFVPAGQKLAFESGIQGLTVYRSCPNEGPHA</sequence>
<evidence type="ECO:0000256" key="10">
    <source>
        <dbReference type="RuleBase" id="RU000611"/>
    </source>
</evidence>
<dbReference type="OMA" id="EFAACIS"/>
<dbReference type="Pfam" id="PF20512">
    <property type="entry name" value="PMI_typeI_hel"/>
    <property type="match status" value="1"/>
</dbReference>
<dbReference type="RefSeq" id="XP_008608157.1">
    <property type="nucleotide sequence ID" value="XM_008609935.1"/>
</dbReference>
<dbReference type="InterPro" id="IPR046458">
    <property type="entry name" value="PMI_typeI_hel"/>
</dbReference>
<keyword evidence="5 9" id="KW-0479">Metal-binding</keyword>
<comment type="catalytic activity">
    <reaction evidence="1 10">
        <text>D-mannose 6-phosphate = D-fructose 6-phosphate</text>
        <dbReference type="Rhea" id="RHEA:12356"/>
        <dbReference type="ChEBI" id="CHEBI:58735"/>
        <dbReference type="ChEBI" id="CHEBI:61527"/>
        <dbReference type="EC" id="5.3.1.8"/>
    </reaction>
</comment>
<feature type="binding site" evidence="9">
    <location>
        <position position="102"/>
    </location>
    <ligand>
        <name>Zn(2+)</name>
        <dbReference type="ChEBI" id="CHEBI:29105"/>
    </ligand>
</feature>
<keyword evidence="6 9" id="KW-0862">Zinc</keyword>
<dbReference type="GO" id="GO:0005829">
    <property type="term" value="C:cytosol"/>
    <property type="evidence" value="ECO:0007669"/>
    <property type="project" value="TreeGrafter"/>
</dbReference>
<evidence type="ECO:0000256" key="4">
    <source>
        <dbReference type="ARBA" id="ARBA00011956"/>
    </source>
</evidence>
<comment type="similarity">
    <text evidence="3 11">Belongs to the mannose-6-phosphate isomerase type 1 family.</text>
</comment>
<dbReference type="Pfam" id="PF20511">
    <property type="entry name" value="PMI_typeI_cat"/>
    <property type="match status" value="1"/>
</dbReference>
<protein>
    <recommendedName>
        <fullName evidence="4 10">Mannose-6-phosphate isomerase</fullName>
        <ecNumber evidence="4 10">5.3.1.8</ecNumber>
    </recommendedName>
</protein>